<organism evidence="4 5">
    <name type="scientific">Galerina marginata (strain CBS 339.88)</name>
    <dbReference type="NCBI Taxonomy" id="685588"/>
    <lineage>
        <taxon>Eukaryota</taxon>
        <taxon>Fungi</taxon>
        <taxon>Dikarya</taxon>
        <taxon>Basidiomycota</taxon>
        <taxon>Agaricomycotina</taxon>
        <taxon>Agaricomycetes</taxon>
        <taxon>Agaricomycetidae</taxon>
        <taxon>Agaricales</taxon>
        <taxon>Agaricineae</taxon>
        <taxon>Strophariaceae</taxon>
        <taxon>Galerina</taxon>
    </lineage>
</organism>
<protein>
    <recommendedName>
        <fullName evidence="3">C2H2-type domain-containing protein</fullName>
    </recommendedName>
</protein>
<feature type="compositionally biased region" description="Low complexity" evidence="2">
    <location>
        <begin position="237"/>
        <end position="253"/>
    </location>
</feature>
<dbReference type="GO" id="GO:0008270">
    <property type="term" value="F:zinc ion binding"/>
    <property type="evidence" value="ECO:0007669"/>
    <property type="project" value="UniProtKB-KW"/>
</dbReference>
<dbReference type="HOGENOM" id="CLU_744033_0_0_1"/>
<name>A0A067TI23_GALM3</name>
<dbReference type="PROSITE" id="PS50157">
    <property type="entry name" value="ZINC_FINGER_C2H2_2"/>
    <property type="match status" value="1"/>
</dbReference>
<gene>
    <name evidence="4" type="ORF">GALMADRAFT_137661</name>
</gene>
<dbReference type="InterPro" id="IPR013087">
    <property type="entry name" value="Znf_C2H2_type"/>
</dbReference>
<dbReference type="SUPFAM" id="SSF57667">
    <property type="entry name" value="beta-beta-alpha zinc fingers"/>
    <property type="match status" value="1"/>
</dbReference>
<keyword evidence="5" id="KW-1185">Reference proteome</keyword>
<keyword evidence="1" id="KW-0479">Metal-binding</keyword>
<dbReference type="OrthoDB" id="3176823at2759"/>
<dbReference type="InterPro" id="IPR036236">
    <property type="entry name" value="Znf_C2H2_sf"/>
</dbReference>
<reference evidence="5" key="1">
    <citation type="journal article" date="2014" name="Proc. Natl. Acad. Sci. U.S.A.">
        <title>Extensive sampling of basidiomycete genomes demonstrates inadequacy of the white-rot/brown-rot paradigm for wood decay fungi.</title>
        <authorList>
            <person name="Riley R."/>
            <person name="Salamov A.A."/>
            <person name="Brown D.W."/>
            <person name="Nagy L.G."/>
            <person name="Floudas D."/>
            <person name="Held B.W."/>
            <person name="Levasseur A."/>
            <person name="Lombard V."/>
            <person name="Morin E."/>
            <person name="Otillar R."/>
            <person name="Lindquist E.A."/>
            <person name="Sun H."/>
            <person name="LaButti K.M."/>
            <person name="Schmutz J."/>
            <person name="Jabbour D."/>
            <person name="Luo H."/>
            <person name="Baker S.E."/>
            <person name="Pisabarro A.G."/>
            <person name="Walton J.D."/>
            <person name="Blanchette R.A."/>
            <person name="Henrissat B."/>
            <person name="Martin F."/>
            <person name="Cullen D."/>
            <person name="Hibbett D.S."/>
            <person name="Grigoriev I.V."/>
        </authorList>
    </citation>
    <scope>NUCLEOTIDE SEQUENCE [LARGE SCALE GENOMIC DNA]</scope>
    <source>
        <strain evidence="5">CBS 339.88</strain>
    </source>
</reference>
<dbReference type="Proteomes" id="UP000027222">
    <property type="component" value="Unassembled WGS sequence"/>
</dbReference>
<evidence type="ECO:0000313" key="4">
    <source>
        <dbReference type="EMBL" id="KDR78633.1"/>
    </source>
</evidence>
<feature type="compositionally biased region" description="Low complexity" evidence="2">
    <location>
        <begin position="190"/>
        <end position="215"/>
    </location>
</feature>
<evidence type="ECO:0000256" key="1">
    <source>
        <dbReference type="PROSITE-ProRule" id="PRU00042"/>
    </source>
</evidence>
<dbReference type="PROSITE" id="PS00028">
    <property type="entry name" value="ZINC_FINGER_C2H2_1"/>
    <property type="match status" value="1"/>
</dbReference>
<dbReference type="EMBL" id="KL142374">
    <property type="protein sequence ID" value="KDR78633.1"/>
    <property type="molecule type" value="Genomic_DNA"/>
</dbReference>
<feature type="compositionally biased region" description="Low complexity" evidence="2">
    <location>
        <begin position="67"/>
        <end position="83"/>
    </location>
</feature>
<accession>A0A067TI23</accession>
<proteinExistence type="predicted"/>
<dbReference type="SMART" id="SM00355">
    <property type="entry name" value="ZnF_C2H2"/>
    <property type="match status" value="2"/>
</dbReference>
<keyword evidence="1" id="KW-0862">Zinc</keyword>
<feature type="region of interest" description="Disordered" evidence="2">
    <location>
        <begin position="67"/>
        <end position="106"/>
    </location>
</feature>
<feature type="region of interest" description="Disordered" evidence="2">
    <location>
        <begin position="152"/>
        <end position="288"/>
    </location>
</feature>
<feature type="compositionally biased region" description="Acidic residues" evidence="2">
    <location>
        <begin position="216"/>
        <end position="226"/>
    </location>
</feature>
<evidence type="ECO:0000256" key="2">
    <source>
        <dbReference type="SAM" id="MobiDB-lite"/>
    </source>
</evidence>
<feature type="compositionally biased region" description="Polar residues" evidence="2">
    <location>
        <begin position="174"/>
        <end position="189"/>
    </location>
</feature>
<sequence>MSNIVADVTFDLFGEAKTSATHLSDGPDAYFFASRRPSYDYSIADLDISLSPGLLFDFNDTLSEISESSGSTSSAEFSSAESTSDSDDSIFDPASPSPSEDQSLEPNVICENTFDSVGIVESRNPIEVYLHSFYDKNGYYPKLGVFDDYQSETETEDVDEDQDADGEMDDGNYTLASYTPSSLLTASRTSSPSPSDVPASSVGVDQSDDSASICDNSDDDNDDNYDDQPYNPSPRRASSLPIASSAHALSSSARAKHSSHSAASSPKRKFNALDADEEENDGDNKPYKTLRDSAHRLVYQCRICPSFRTHASGDMNRHLESLIHMPPSHYCYIPGCDKSFTRKDALKRHVIGVHGAGKSGKGAKKLKTPVHL</sequence>
<keyword evidence="1" id="KW-0863">Zinc-finger</keyword>
<feature type="domain" description="C2H2-type" evidence="3">
    <location>
        <begin position="329"/>
        <end position="359"/>
    </location>
</feature>
<feature type="compositionally biased region" description="Acidic residues" evidence="2">
    <location>
        <begin position="152"/>
        <end position="170"/>
    </location>
</feature>
<evidence type="ECO:0000259" key="3">
    <source>
        <dbReference type="PROSITE" id="PS50157"/>
    </source>
</evidence>
<dbReference type="Gene3D" id="3.30.160.60">
    <property type="entry name" value="Classic Zinc Finger"/>
    <property type="match status" value="1"/>
</dbReference>
<evidence type="ECO:0000313" key="5">
    <source>
        <dbReference type="Proteomes" id="UP000027222"/>
    </source>
</evidence>
<dbReference type="AlphaFoldDB" id="A0A067TI23"/>